<evidence type="ECO:0000256" key="16">
    <source>
        <dbReference type="PIRSR" id="PIRSR001415-3"/>
    </source>
</evidence>
<dbReference type="PRINTS" id="PR00144">
    <property type="entry name" value="DALDHYDRTASE"/>
</dbReference>
<reference evidence="19" key="1">
    <citation type="submission" date="2020-05" db="EMBL/GenBank/DDBJ databases">
        <title>Phylogenomic resolution of chytrid fungi.</title>
        <authorList>
            <person name="Stajich J.E."/>
            <person name="Amses K."/>
            <person name="Simmons R."/>
            <person name="Seto K."/>
            <person name="Myers J."/>
            <person name="Bonds A."/>
            <person name="Quandt C.A."/>
            <person name="Barry K."/>
            <person name="Liu P."/>
            <person name="Grigoriev I."/>
            <person name="Longcore J.E."/>
            <person name="James T.Y."/>
        </authorList>
    </citation>
    <scope>NUCLEOTIDE SEQUENCE</scope>
    <source>
        <strain evidence="19">JEL0476</strain>
    </source>
</reference>
<evidence type="ECO:0000256" key="7">
    <source>
        <dbReference type="ARBA" id="ARBA00022723"/>
    </source>
</evidence>
<evidence type="ECO:0000256" key="13">
    <source>
        <dbReference type="ARBA" id="ARBA00047651"/>
    </source>
</evidence>
<dbReference type="PANTHER" id="PTHR11458">
    <property type="entry name" value="DELTA-AMINOLEVULINIC ACID DEHYDRATASE"/>
    <property type="match status" value="1"/>
</dbReference>
<evidence type="ECO:0000256" key="8">
    <source>
        <dbReference type="ARBA" id="ARBA00022833"/>
    </source>
</evidence>
<comment type="cofactor">
    <cofactor evidence="1">
        <name>Zn(2+)</name>
        <dbReference type="ChEBI" id="CHEBI:29105"/>
    </cofactor>
</comment>
<dbReference type="SUPFAM" id="SSF51569">
    <property type="entry name" value="Aldolase"/>
    <property type="match status" value="1"/>
</dbReference>
<evidence type="ECO:0000256" key="5">
    <source>
        <dbReference type="ARBA" id="ARBA00012053"/>
    </source>
</evidence>
<name>A0AAD5Y3C2_9FUNG</name>
<feature type="binding site" evidence="15">
    <location>
        <position position="226"/>
    </location>
    <ligand>
        <name>5-aminolevulinate</name>
        <dbReference type="ChEBI" id="CHEBI:356416"/>
        <label>1</label>
    </ligand>
</feature>
<dbReference type="Proteomes" id="UP001211065">
    <property type="component" value="Unassembled WGS sequence"/>
</dbReference>
<dbReference type="InterPro" id="IPR001731">
    <property type="entry name" value="ALAD"/>
</dbReference>
<evidence type="ECO:0000256" key="3">
    <source>
        <dbReference type="ARBA" id="ARBA00008055"/>
    </source>
</evidence>
<dbReference type="GO" id="GO:0005829">
    <property type="term" value="C:cytosol"/>
    <property type="evidence" value="ECO:0007669"/>
    <property type="project" value="TreeGrafter"/>
</dbReference>
<comment type="similarity">
    <text evidence="3 18">Belongs to the ALAD family.</text>
</comment>
<evidence type="ECO:0000256" key="12">
    <source>
        <dbReference type="ARBA" id="ARBA00025628"/>
    </source>
</evidence>
<dbReference type="SMART" id="SM01004">
    <property type="entry name" value="ALAD"/>
    <property type="match status" value="1"/>
</dbReference>
<feature type="active site" description="Schiff-base intermediate with substrate" evidence="14">
    <location>
        <position position="203"/>
    </location>
</feature>
<gene>
    <name evidence="19" type="ORF">HK099_005150</name>
</gene>
<evidence type="ECO:0000313" key="19">
    <source>
        <dbReference type="EMBL" id="KAJ3226319.1"/>
    </source>
</evidence>
<dbReference type="GO" id="GO:0008270">
    <property type="term" value="F:zinc ion binding"/>
    <property type="evidence" value="ECO:0007669"/>
    <property type="project" value="TreeGrafter"/>
</dbReference>
<dbReference type="FunFam" id="3.20.20.70:FF:000048">
    <property type="entry name" value="Delta-aminolevulinic acid dehydratase"/>
    <property type="match status" value="1"/>
</dbReference>
<dbReference type="PANTHER" id="PTHR11458:SF0">
    <property type="entry name" value="DELTA-AMINOLEVULINIC ACID DEHYDRATASE"/>
    <property type="match status" value="1"/>
</dbReference>
<dbReference type="EMBL" id="JADGJW010000039">
    <property type="protein sequence ID" value="KAJ3226319.1"/>
    <property type="molecule type" value="Genomic_DNA"/>
</dbReference>
<dbReference type="PROSITE" id="PS00169">
    <property type="entry name" value="D_ALA_DEHYDRATASE"/>
    <property type="match status" value="1"/>
</dbReference>
<evidence type="ECO:0000256" key="1">
    <source>
        <dbReference type="ARBA" id="ARBA00001947"/>
    </source>
</evidence>
<dbReference type="PIRSF" id="PIRSF001415">
    <property type="entry name" value="Porphbilin_synth"/>
    <property type="match status" value="1"/>
</dbReference>
<evidence type="ECO:0000256" key="10">
    <source>
        <dbReference type="ARBA" id="ARBA00023239"/>
    </source>
</evidence>
<feature type="binding site" evidence="16">
    <location>
        <position position="127"/>
    </location>
    <ligand>
        <name>Zn(2+)</name>
        <dbReference type="ChEBI" id="CHEBI:29105"/>
        <note>catalytic</note>
    </ligand>
</feature>
<comment type="pathway">
    <text evidence="2">Porphyrin-containing compound metabolism; protoporphyrin-IX biosynthesis; coproporphyrinogen-III from 5-aminolevulinate: step 1/4.</text>
</comment>
<comment type="catalytic activity">
    <reaction evidence="13 17">
        <text>2 5-aminolevulinate = porphobilinogen + 2 H2O + H(+)</text>
        <dbReference type="Rhea" id="RHEA:24064"/>
        <dbReference type="ChEBI" id="CHEBI:15377"/>
        <dbReference type="ChEBI" id="CHEBI:15378"/>
        <dbReference type="ChEBI" id="CHEBI:58126"/>
        <dbReference type="ChEBI" id="CHEBI:356416"/>
        <dbReference type="EC" id="4.2.1.24"/>
    </reaction>
</comment>
<keyword evidence="8 16" id="KW-0862">Zinc</keyword>
<feature type="binding site" evidence="15">
    <location>
        <position position="330"/>
    </location>
    <ligand>
        <name>5-aminolevulinate</name>
        <dbReference type="ChEBI" id="CHEBI:356416"/>
        <label>2</label>
    </ligand>
</feature>
<dbReference type="Gene3D" id="3.20.20.70">
    <property type="entry name" value="Aldolase class I"/>
    <property type="match status" value="1"/>
</dbReference>
<feature type="binding site" evidence="16">
    <location>
        <position position="129"/>
    </location>
    <ligand>
        <name>Zn(2+)</name>
        <dbReference type="ChEBI" id="CHEBI:29105"/>
        <note>catalytic</note>
    </ligand>
</feature>
<dbReference type="AlphaFoldDB" id="A0AAD5Y3C2"/>
<dbReference type="GO" id="GO:0006783">
    <property type="term" value="P:heme biosynthetic process"/>
    <property type="evidence" value="ECO:0007669"/>
    <property type="project" value="UniProtKB-KW"/>
</dbReference>
<evidence type="ECO:0000256" key="15">
    <source>
        <dbReference type="PIRSR" id="PIRSR001415-2"/>
    </source>
</evidence>
<proteinExistence type="inferred from homology"/>
<feature type="active site" description="Schiff-base intermediate with substrate" evidence="14">
    <location>
        <position position="257"/>
    </location>
</feature>
<organism evidence="19 20">
    <name type="scientific">Clydaea vesicula</name>
    <dbReference type="NCBI Taxonomy" id="447962"/>
    <lineage>
        <taxon>Eukaryota</taxon>
        <taxon>Fungi</taxon>
        <taxon>Fungi incertae sedis</taxon>
        <taxon>Chytridiomycota</taxon>
        <taxon>Chytridiomycota incertae sedis</taxon>
        <taxon>Chytridiomycetes</taxon>
        <taxon>Lobulomycetales</taxon>
        <taxon>Lobulomycetaceae</taxon>
        <taxon>Clydaea</taxon>
    </lineage>
</organism>
<comment type="subunit">
    <text evidence="4 17">Homooctamer.</text>
</comment>
<dbReference type="GO" id="GO:0004655">
    <property type="term" value="F:porphobilinogen synthase activity"/>
    <property type="evidence" value="ECO:0007669"/>
    <property type="project" value="UniProtKB-EC"/>
</dbReference>
<evidence type="ECO:0000256" key="4">
    <source>
        <dbReference type="ARBA" id="ARBA00011823"/>
    </source>
</evidence>
<evidence type="ECO:0000256" key="11">
    <source>
        <dbReference type="ARBA" id="ARBA00023244"/>
    </source>
</evidence>
<keyword evidence="20" id="KW-1185">Reference proteome</keyword>
<dbReference type="InterPro" id="IPR013785">
    <property type="entry name" value="Aldolase_TIM"/>
</dbReference>
<sequence>MKTNSIPTTSYLHSSFGHPVLRSWSELNTNLTKESLIYPLFITDDANAVEEIKSLPDVYRYGVNKLEEVLTPLVRKGLKSVILFGVPKTAKKDNFGTSATSEANPVLPAIRLLRKKFSELLICCDVCLCAYTDHGHCGILKDGELENIASIQRLAEVAGTYALAGAHVVAPSDMMDGRILAIKNELIRIGKGSKTALMSYSAKFASSFYGPFRDAAESGVKGGGDRKCYQLPVGSRGLARRALQRDMAEGADMVMVKPGGPYLDIIRDGKVTGKLTRELCTNYPVAVYQVSGEYAMLWHGAKNGVFDLKVGVLESLTSFYRAGANVIITYYTPKILEWIDERNYPSKL</sequence>
<dbReference type="NCBIfam" id="NF006762">
    <property type="entry name" value="PRK09283.1"/>
    <property type="match status" value="1"/>
</dbReference>
<evidence type="ECO:0000256" key="6">
    <source>
        <dbReference type="ARBA" id="ARBA00020771"/>
    </source>
</evidence>
<evidence type="ECO:0000256" key="17">
    <source>
        <dbReference type="RuleBase" id="RU000515"/>
    </source>
</evidence>
<keyword evidence="7 16" id="KW-0479">Metal-binding</keyword>
<evidence type="ECO:0000256" key="18">
    <source>
        <dbReference type="RuleBase" id="RU004161"/>
    </source>
</evidence>
<dbReference type="InterPro" id="IPR030656">
    <property type="entry name" value="ALAD_AS"/>
</dbReference>
<keyword evidence="11 17" id="KW-0627">Porphyrin biosynthesis</keyword>
<dbReference type="Pfam" id="PF00490">
    <property type="entry name" value="ALAD"/>
    <property type="match status" value="1"/>
</dbReference>
<feature type="binding site" evidence="15">
    <location>
        <position position="291"/>
    </location>
    <ligand>
        <name>5-aminolevulinate</name>
        <dbReference type="ChEBI" id="CHEBI:356416"/>
        <label>2</label>
    </ligand>
</feature>
<keyword evidence="10 17" id="KW-0456">Lyase</keyword>
<comment type="caution">
    <text evidence="19">The sequence shown here is derived from an EMBL/GenBank/DDBJ whole genome shotgun (WGS) entry which is preliminary data.</text>
</comment>
<evidence type="ECO:0000256" key="9">
    <source>
        <dbReference type="ARBA" id="ARBA00023133"/>
    </source>
</evidence>
<feature type="binding site" evidence="16">
    <location>
        <position position="137"/>
    </location>
    <ligand>
        <name>Zn(2+)</name>
        <dbReference type="ChEBI" id="CHEBI:29105"/>
        <note>catalytic</note>
    </ligand>
</feature>
<comment type="function">
    <text evidence="12">Catalyzes an early step in the biosynthesis of tetrapyrroles. Binds two molecules of 5-aminolevulinate per subunit, each at a distinct site, and catalyzes their condensation to form porphobilinogen.</text>
</comment>
<dbReference type="EC" id="4.2.1.24" evidence="5 17"/>
<accession>A0AAD5Y3C2</accession>
<evidence type="ECO:0000256" key="14">
    <source>
        <dbReference type="PIRSR" id="PIRSR001415-1"/>
    </source>
</evidence>
<evidence type="ECO:0000313" key="20">
    <source>
        <dbReference type="Proteomes" id="UP001211065"/>
    </source>
</evidence>
<feature type="binding site" evidence="15">
    <location>
        <position position="213"/>
    </location>
    <ligand>
        <name>5-aminolevulinate</name>
        <dbReference type="ChEBI" id="CHEBI:356416"/>
        <label>1</label>
    </ligand>
</feature>
<keyword evidence="9" id="KW-0350">Heme biosynthesis</keyword>
<evidence type="ECO:0000256" key="2">
    <source>
        <dbReference type="ARBA" id="ARBA00004694"/>
    </source>
</evidence>
<protein>
    <recommendedName>
        <fullName evidence="6 17">Delta-aminolevulinic acid dehydratase</fullName>
        <ecNumber evidence="5 17">4.2.1.24</ecNumber>
    </recommendedName>
</protein>